<evidence type="ECO:0000313" key="4">
    <source>
        <dbReference type="EMBL" id="SBN39393.1"/>
    </source>
</evidence>
<feature type="region of interest" description="Disordered" evidence="2">
    <location>
        <begin position="222"/>
        <end position="243"/>
    </location>
</feature>
<evidence type="ECO:0000256" key="2">
    <source>
        <dbReference type="SAM" id="MobiDB-lite"/>
    </source>
</evidence>
<feature type="domain" description="Beta-lactamase-related" evidence="3">
    <location>
        <begin position="10"/>
        <end position="384"/>
    </location>
</feature>
<dbReference type="InterPro" id="IPR001466">
    <property type="entry name" value="Beta-lactam-related"/>
</dbReference>
<dbReference type="Pfam" id="PF00144">
    <property type="entry name" value="Beta-lactamase"/>
    <property type="match status" value="1"/>
</dbReference>
<feature type="region of interest" description="Disordered" evidence="2">
    <location>
        <begin position="399"/>
        <end position="419"/>
    </location>
</feature>
<name>A0A2C7AV97_9ACTN</name>
<dbReference type="EMBL" id="LT576035">
    <property type="protein sequence ID" value="SBN39393.1"/>
    <property type="molecule type" value="Genomic_DNA"/>
</dbReference>
<dbReference type="RefSeq" id="WP_063493840.1">
    <property type="nucleotide sequence ID" value="NZ_JASFXR010000006.1"/>
</dbReference>
<gene>
    <name evidence="4" type="ORF">PFR_JS10_1750</name>
</gene>
<organism evidence="4">
    <name type="scientific">Propionibacterium freudenreichii</name>
    <dbReference type="NCBI Taxonomy" id="1744"/>
    <lineage>
        <taxon>Bacteria</taxon>
        <taxon>Bacillati</taxon>
        <taxon>Actinomycetota</taxon>
        <taxon>Actinomycetes</taxon>
        <taxon>Propionibacteriales</taxon>
        <taxon>Propionibacteriaceae</taxon>
        <taxon>Propionibacterium</taxon>
    </lineage>
</organism>
<dbReference type="Gene3D" id="3.40.710.10">
    <property type="entry name" value="DD-peptidase/beta-lactamase superfamily"/>
    <property type="match status" value="1"/>
</dbReference>
<dbReference type="PANTHER" id="PTHR43283:SF11">
    <property type="entry name" value="BETA-LACTAMASE-RELATED DOMAIN-CONTAINING PROTEIN"/>
    <property type="match status" value="1"/>
</dbReference>
<dbReference type="PANTHER" id="PTHR43283">
    <property type="entry name" value="BETA-LACTAMASE-RELATED"/>
    <property type="match status" value="1"/>
</dbReference>
<dbReference type="InterPro" id="IPR050789">
    <property type="entry name" value="Diverse_Enzym_Activities"/>
</dbReference>
<proteinExistence type="predicted"/>
<evidence type="ECO:0000259" key="3">
    <source>
        <dbReference type="Pfam" id="PF00144"/>
    </source>
</evidence>
<feature type="compositionally biased region" description="Low complexity" evidence="2">
    <location>
        <begin position="233"/>
        <end position="243"/>
    </location>
</feature>
<dbReference type="AlphaFoldDB" id="A0A2C7AV97"/>
<keyword evidence="1" id="KW-0378">Hydrolase</keyword>
<protein>
    <submittedName>
        <fullName evidence="4">UPF0214 protein YfeW</fullName>
    </submittedName>
</protein>
<dbReference type="SUPFAM" id="SSF56601">
    <property type="entry name" value="beta-lactamase/transpeptidase-like"/>
    <property type="match status" value="1"/>
</dbReference>
<dbReference type="InterPro" id="IPR012338">
    <property type="entry name" value="Beta-lactam/transpept-like"/>
</dbReference>
<evidence type="ECO:0000256" key="1">
    <source>
        <dbReference type="ARBA" id="ARBA00022801"/>
    </source>
</evidence>
<dbReference type="GO" id="GO:0016787">
    <property type="term" value="F:hydrolase activity"/>
    <property type="evidence" value="ECO:0007669"/>
    <property type="project" value="UniProtKB-KW"/>
</dbReference>
<accession>A0A2C7AV97</accession>
<reference evidence="4" key="1">
    <citation type="submission" date="2016-05" db="EMBL/GenBank/DDBJ databases">
        <authorList>
            <person name="Lavstsen T."/>
            <person name="Jespersen J.S."/>
        </authorList>
    </citation>
    <scope>NUCLEOTIDE SEQUENCE</scope>
    <source>
        <strain evidence="4">PFRJS10</strain>
    </source>
</reference>
<sequence length="419" mass="43768">MMTSGIDEVLARGLRAGCYPGAIAQVSRAGTVRRAGVGSIASHGRDGSPIPPAQREPVRPDLHYDLASITKVFTAITVLSLADEGTLAMDEPIAALLPAFRTSPERRRITALHLLTHTSGLPPVWPGWQDAGMRSRSREAILADIVAMPLRWAPGERLDYSCVGYITAMALAEQATGQGWEQLVTARVLRPLGLAHTGFNPLRHGVDVADIAPTEFRPALGLRPAGSTHARDAASASRPDSAADGVDLTMVRGTVHDETAQVIGGVSGNAGMFSTLADLARLASALSSGLPGVLGRESFAMLWDDQLPRLLGGHADAEAARNGYRHGAGLCVAQTRAAGPDAPWLRSHTGFTGTSVVLNRAGDYAILLSNRVHPTRQAPDLAPVRVALTRAAGLVEPGGLAERGGLAEPGELAEPGGQA</sequence>